<comment type="caution">
    <text evidence="5">Lacks conserved residue(s) required for the propagation of feature annotation.</text>
</comment>
<protein>
    <recommendedName>
        <fullName evidence="6">EGF-like domain-containing protein</fullName>
    </recommendedName>
</protein>
<dbReference type="Pfam" id="PF07645">
    <property type="entry name" value="EGF_CA"/>
    <property type="match status" value="1"/>
</dbReference>
<keyword evidence="2" id="KW-0732">Signal</keyword>
<dbReference type="InterPro" id="IPR001881">
    <property type="entry name" value="EGF-like_Ca-bd_dom"/>
</dbReference>
<dbReference type="Proteomes" id="UP001159405">
    <property type="component" value="Unassembled WGS sequence"/>
</dbReference>
<evidence type="ECO:0000313" key="7">
    <source>
        <dbReference type="EMBL" id="CAH3111620.1"/>
    </source>
</evidence>
<feature type="disulfide bond" evidence="5">
    <location>
        <begin position="69"/>
        <end position="78"/>
    </location>
</feature>
<dbReference type="InterPro" id="IPR000742">
    <property type="entry name" value="EGF"/>
</dbReference>
<evidence type="ECO:0000256" key="4">
    <source>
        <dbReference type="ARBA" id="ARBA00023157"/>
    </source>
</evidence>
<dbReference type="InterPro" id="IPR049883">
    <property type="entry name" value="NOTCH1_EGF-like"/>
</dbReference>
<accession>A0ABN8NJ93</accession>
<dbReference type="SMART" id="SM00179">
    <property type="entry name" value="EGF_CA"/>
    <property type="match status" value="1"/>
</dbReference>
<dbReference type="Pfam" id="PF00008">
    <property type="entry name" value="EGF"/>
    <property type="match status" value="1"/>
</dbReference>
<evidence type="ECO:0000256" key="3">
    <source>
        <dbReference type="ARBA" id="ARBA00022737"/>
    </source>
</evidence>
<gene>
    <name evidence="7" type="ORF">PLOB_00020512</name>
</gene>
<feature type="disulfide bond" evidence="5">
    <location>
        <begin position="50"/>
        <end position="67"/>
    </location>
</feature>
<dbReference type="SUPFAM" id="SSF57196">
    <property type="entry name" value="EGF/Laminin"/>
    <property type="match status" value="2"/>
</dbReference>
<dbReference type="Gene3D" id="2.10.25.10">
    <property type="entry name" value="Laminin"/>
    <property type="match status" value="1"/>
</dbReference>
<sequence length="279" mass="31439">MEPNCVSYNFNRDARKCELNNSTSRDGKKKMETNPDYIYVAKNACENKPCKNKATCQTGFTGKDYRCLCTMGFDGDHCENDIDECAKNTRGDTCDANAYCNNTKGGYNCTCHPGYYGDGKNCEPGDERRQTRVSCEQNALPVCCRNKQRNFTTYHASCSRNTQRGDEVRSNESKAYPLVLGDDAFDIYCKMTPFHTGNDACGGGGWTLVMKINGTKVYPFQHSPLAIFYIVGDHVVKKMKETKLPSYWNTSFSKICLGMKIENLFKFIAINRDANSLYS</sequence>
<keyword evidence="1 5" id="KW-0245">EGF-like domain</keyword>
<evidence type="ECO:0000259" key="6">
    <source>
        <dbReference type="PROSITE" id="PS50026"/>
    </source>
</evidence>
<dbReference type="PANTHER" id="PTHR12916:SF4">
    <property type="entry name" value="UNINFLATABLE, ISOFORM C"/>
    <property type="match status" value="1"/>
</dbReference>
<reference evidence="7 8" key="1">
    <citation type="submission" date="2022-05" db="EMBL/GenBank/DDBJ databases">
        <authorList>
            <consortium name="Genoscope - CEA"/>
            <person name="William W."/>
        </authorList>
    </citation>
    <scope>NUCLEOTIDE SEQUENCE [LARGE SCALE GENOMIC DNA]</scope>
</reference>
<dbReference type="PROSITE" id="PS01186">
    <property type="entry name" value="EGF_2"/>
    <property type="match status" value="2"/>
</dbReference>
<feature type="domain" description="EGF-like" evidence="6">
    <location>
        <begin position="81"/>
        <end position="123"/>
    </location>
</feature>
<dbReference type="PANTHER" id="PTHR12916">
    <property type="entry name" value="CYTOCHROME C OXIDASE POLYPEPTIDE VIC-2"/>
    <property type="match status" value="1"/>
</dbReference>
<name>A0ABN8NJ93_9CNID</name>
<dbReference type="InterPro" id="IPR018097">
    <property type="entry name" value="EGF_Ca-bd_CS"/>
</dbReference>
<evidence type="ECO:0000256" key="1">
    <source>
        <dbReference type="ARBA" id="ARBA00022536"/>
    </source>
</evidence>
<proteinExistence type="predicted"/>
<dbReference type="SMART" id="SM00181">
    <property type="entry name" value="EGF"/>
    <property type="match status" value="2"/>
</dbReference>
<dbReference type="InterPro" id="IPR009017">
    <property type="entry name" value="GFP"/>
</dbReference>
<keyword evidence="4 5" id="KW-1015">Disulfide bond</keyword>
<organism evidence="7 8">
    <name type="scientific">Porites lobata</name>
    <dbReference type="NCBI Taxonomy" id="104759"/>
    <lineage>
        <taxon>Eukaryota</taxon>
        <taxon>Metazoa</taxon>
        <taxon>Cnidaria</taxon>
        <taxon>Anthozoa</taxon>
        <taxon>Hexacorallia</taxon>
        <taxon>Scleractinia</taxon>
        <taxon>Fungiina</taxon>
        <taxon>Poritidae</taxon>
        <taxon>Porites</taxon>
    </lineage>
</organism>
<evidence type="ECO:0000256" key="5">
    <source>
        <dbReference type="PROSITE-ProRule" id="PRU00076"/>
    </source>
</evidence>
<dbReference type="PROSITE" id="PS00022">
    <property type="entry name" value="EGF_1"/>
    <property type="match status" value="1"/>
</dbReference>
<dbReference type="EMBL" id="CALNXK010000024">
    <property type="protein sequence ID" value="CAH3111620.1"/>
    <property type="molecule type" value="Genomic_DNA"/>
</dbReference>
<keyword evidence="3" id="KW-0677">Repeat</keyword>
<comment type="caution">
    <text evidence="7">The sequence shown here is derived from an EMBL/GenBank/DDBJ whole genome shotgun (WGS) entry which is preliminary data.</text>
</comment>
<evidence type="ECO:0000256" key="2">
    <source>
        <dbReference type="ARBA" id="ARBA00022729"/>
    </source>
</evidence>
<dbReference type="Gene3D" id="2.40.155.10">
    <property type="entry name" value="Green fluorescent protein"/>
    <property type="match status" value="1"/>
</dbReference>
<dbReference type="CDD" id="cd00054">
    <property type="entry name" value="EGF_CA"/>
    <property type="match status" value="1"/>
</dbReference>
<keyword evidence="8" id="KW-1185">Reference proteome</keyword>
<dbReference type="PROSITE" id="PS01187">
    <property type="entry name" value="EGF_CA"/>
    <property type="match status" value="1"/>
</dbReference>
<dbReference type="InterPro" id="IPR000152">
    <property type="entry name" value="EGF-type_Asp/Asn_hydroxyl_site"/>
</dbReference>
<dbReference type="PROSITE" id="PS00010">
    <property type="entry name" value="ASX_HYDROXYL"/>
    <property type="match status" value="1"/>
</dbReference>
<dbReference type="PROSITE" id="PS50026">
    <property type="entry name" value="EGF_3"/>
    <property type="match status" value="2"/>
</dbReference>
<feature type="domain" description="EGF-like" evidence="6">
    <location>
        <begin position="41"/>
        <end position="79"/>
    </location>
</feature>
<evidence type="ECO:0000313" key="8">
    <source>
        <dbReference type="Proteomes" id="UP001159405"/>
    </source>
</evidence>